<dbReference type="InterPro" id="IPR006035">
    <property type="entry name" value="Ureohydrolase"/>
</dbReference>
<name>A0A4U5JMN5_9GAMM</name>
<protein>
    <submittedName>
        <fullName evidence="5">Arginase family protein</fullName>
    </submittedName>
</protein>
<reference evidence="5 6" key="1">
    <citation type="submission" date="2019-04" db="EMBL/GenBank/DDBJ databases">
        <title>Reference strain of H23.</title>
        <authorList>
            <person name="Luo X."/>
        </authorList>
    </citation>
    <scope>NUCLEOTIDE SEQUENCE [LARGE SCALE GENOMIC DNA]</scope>
    <source>
        <strain evidence="5 6">H23</strain>
    </source>
</reference>
<evidence type="ECO:0000256" key="1">
    <source>
        <dbReference type="ARBA" id="ARBA00022723"/>
    </source>
</evidence>
<dbReference type="OrthoDB" id="7331788at2"/>
<dbReference type="GO" id="GO:0004053">
    <property type="term" value="F:arginase activity"/>
    <property type="evidence" value="ECO:0007669"/>
    <property type="project" value="TreeGrafter"/>
</dbReference>
<dbReference type="GO" id="GO:0005737">
    <property type="term" value="C:cytoplasm"/>
    <property type="evidence" value="ECO:0007669"/>
    <property type="project" value="TreeGrafter"/>
</dbReference>
<evidence type="ECO:0000256" key="2">
    <source>
        <dbReference type="ARBA" id="ARBA00022801"/>
    </source>
</evidence>
<dbReference type="Pfam" id="PF00491">
    <property type="entry name" value="Arginase"/>
    <property type="match status" value="1"/>
</dbReference>
<proteinExistence type="inferred from homology"/>
<dbReference type="EMBL" id="SZUA01000003">
    <property type="protein sequence ID" value="TKR29538.1"/>
    <property type="molecule type" value="Genomic_DNA"/>
</dbReference>
<sequence length="300" mass="31568">MPPRRYAIVQAPSILGLKPTGVERLPEALLALGLAGALQARLAARVETPAYDPVRDPATGTLNAQAIAAWSPRLADACESVLDRGEFPVVLGGDCSILLGTTLALKRRGRYGLLFIDGHADFYQPEANPNGEAASMDLAFATGHGPALLCDIEGRAPLVRSEDAVAFGFRDADEQAEYGSQPLPQDLLAFDLAAIRESGVDQAASAAIAHLTRPELDGFFIHVDADCLHDEAMPAVDYRLADGLTAGELKRALQLALASGRAVGLELTIYNPALDRDGEAGRLLAGLLADALGTEAPARK</sequence>
<dbReference type="Proteomes" id="UP000308707">
    <property type="component" value="Unassembled WGS sequence"/>
</dbReference>
<organism evidence="5 6">
    <name type="scientific">Luteimonas gilva</name>
    <dbReference type="NCBI Taxonomy" id="2572684"/>
    <lineage>
        <taxon>Bacteria</taxon>
        <taxon>Pseudomonadati</taxon>
        <taxon>Pseudomonadota</taxon>
        <taxon>Gammaproteobacteria</taxon>
        <taxon>Lysobacterales</taxon>
        <taxon>Lysobacteraceae</taxon>
        <taxon>Luteimonas</taxon>
    </lineage>
</organism>
<evidence type="ECO:0000313" key="5">
    <source>
        <dbReference type="EMBL" id="TKR29538.1"/>
    </source>
</evidence>
<comment type="similarity">
    <text evidence="4">Belongs to the arginase family.</text>
</comment>
<keyword evidence="6" id="KW-1185">Reference proteome</keyword>
<dbReference type="InterPro" id="IPR023696">
    <property type="entry name" value="Ureohydrolase_dom_sf"/>
</dbReference>
<dbReference type="Gene3D" id="3.40.800.10">
    <property type="entry name" value="Ureohydrolase domain"/>
    <property type="match status" value="1"/>
</dbReference>
<keyword evidence="3" id="KW-0464">Manganese</keyword>
<dbReference type="AlphaFoldDB" id="A0A4U5JMN5"/>
<comment type="caution">
    <text evidence="5">The sequence shown here is derived from an EMBL/GenBank/DDBJ whole genome shotgun (WGS) entry which is preliminary data.</text>
</comment>
<dbReference type="PANTHER" id="PTHR43782">
    <property type="entry name" value="ARGINASE"/>
    <property type="match status" value="1"/>
</dbReference>
<evidence type="ECO:0000256" key="4">
    <source>
        <dbReference type="PROSITE-ProRule" id="PRU00742"/>
    </source>
</evidence>
<dbReference type="RefSeq" id="WP_137267941.1">
    <property type="nucleotide sequence ID" value="NZ_SZUA01000003.1"/>
</dbReference>
<dbReference type="PANTHER" id="PTHR43782:SF3">
    <property type="entry name" value="ARGINASE"/>
    <property type="match status" value="1"/>
</dbReference>
<dbReference type="CDD" id="cd09999">
    <property type="entry name" value="Arginase-like_1"/>
    <property type="match status" value="1"/>
</dbReference>
<dbReference type="PROSITE" id="PS51409">
    <property type="entry name" value="ARGINASE_2"/>
    <property type="match status" value="1"/>
</dbReference>
<dbReference type="SUPFAM" id="SSF52768">
    <property type="entry name" value="Arginase/deacetylase"/>
    <property type="match status" value="1"/>
</dbReference>
<accession>A0A4U5JMN5</accession>
<evidence type="ECO:0000313" key="6">
    <source>
        <dbReference type="Proteomes" id="UP000308707"/>
    </source>
</evidence>
<dbReference type="GO" id="GO:0030145">
    <property type="term" value="F:manganese ion binding"/>
    <property type="evidence" value="ECO:0007669"/>
    <property type="project" value="TreeGrafter"/>
</dbReference>
<evidence type="ECO:0000256" key="3">
    <source>
        <dbReference type="ARBA" id="ARBA00023211"/>
    </source>
</evidence>
<keyword evidence="2" id="KW-0378">Hydrolase</keyword>
<keyword evidence="1" id="KW-0479">Metal-binding</keyword>
<gene>
    <name evidence="5" type="ORF">FCE95_15505</name>
</gene>